<dbReference type="SMART" id="SM00320">
    <property type="entry name" value="WD40"/>
    <property type="match status" value="7"/>
</dbReference>
<dbReference type="GO" id="GO:0005524">
    <property type="term" value="F:ATP binding"/>
    <property type="evidence" value="ECO:0007669"/>
    <property type="project" value="UniProtKB-UniRule"/>
</dbReference>
<feature type="repeat" description="WD" evidence="3">
    <location>
        <begin position="619"/>
        <end position="660"/>
    </location>
</feature>
<feature type="region of interest" description="Disordered" evidence="5">
    <location>
        <begin position="311"/>
        <end position="344"/>
    </location>
</feature>
<evidence type="ECO:0000256" key="5">
    <source>
        <dbReference type="SAM" id="MobiDB-lite"/>
    </source>
</evidence>
<feature type="repeat" description="WD" evidence="3">
    <location>
        <begin position="490"/>
        <end position="530"/>
    </location>
</feature>
<keyword evidence="2" id="KW-0677">Repeat</keyword>
<dbReference type="PROSITE" id="PS50082">
    <property type="entry name" value="WD_REPEATS_2"/>
    <property type="match status" value="5"/>
</dbReference>
<dbReference type="InterPro" id="IPR019775">
    <property type="entry name" value="WD40_repeat_CS"/>
</dbReference>
<gene>
    <name evidence="7" type="ORF">KDW_22010</name>
</gene>
<evidence type="ECO:0000256" key="3">
    <source>
        <dbReference type="PROSITE-ProRule" id="PRU00221"/>
    </source>
</evidence>
<keyword evidence="4" id="KW-0547">Nucleotide-binding</keyword>
<dbReference type="PROSITE" id="PS50011">
    <property type="entry name" value="PROTEIN_KINASE_DOM"/>
    <property type="match status" value="1"/>
</dbReference>
<dbReference type="InterPro" id="IPR017441">
    <property type="entry name" value="Protein_kinase_ATP_BS"/>
</dbReference>
<dbReference type="PRINTS" id="PR00320">
    <property type="entry name" value="GPROTEINBRPT"/>
</dbReference>
<dbReference type="InterPro" id="IPR001680">
    <property type="entry name" value="WD40_rpt"/>
</dbReference>
<dbReference type="SUPFAM" id="SSF50978">
    <property type="entry name" value="WD40 repeat-like"/>
    <property type="match status" value="1"/>
</dbReference>
<dbReference type="CDD" id="cd00200">
    <property type="entry name" value="WD40"/>
    <property type="match status" value="1"/>
</dbReference>
<feature type="binding site" evidence="4">
    <location>
        <position position="81"/>
    </location>
    <ligand>
        <name>ATP</name>
        <dbReference type="ChEBI" id="CHEBI:30616"/>
    </ligand>
</feature>
<feature type="repeat" description="WD" evidence="3">
    <location>
        <begin position="401"/>
        <end position="442"/>
    </location>
</feature>
<evidence type="ECO:0000313" key="8">
    <source>
        <dbReference type="Proteomes" id="UP000326912"/>
    </source>
</evidence>
<feature type="domain" description="Protein kinase" evidence="6">
    <location>
        <begin position="51"/>
        <end position="298"/>
    </location>
</feature>
<dbReference type="InterPro" id="IPR015943">
    <property type="entry name" value="WD40/YVTN_repeat-like_dom_sf"/>
</dbReference>
<dbReference type="Gene3D" id="2.130.10.10">
    <property type="entry name" value="YVTN repeat-like/Quinoprotein amine dehydrogenase"/>
    <property type="match status" value="3"/>
</dbReference>
<dbReference type="PROSITE" id="PS00678">
    <property type="entry name" value="WD_REPEATS_1"/>
    <property type="match status" value="1"/>
</dbReference>
<evidence type="ECO:0000313" key="7">
    <source>
        <dbReference type="EMBL" id="GER88039.1"/>
    </source>
</evidence>
<evidence type="ECO:0000256" key="2">
    <source>
        <dbReference type="ARBA" id="ARBA00022737"/>
    </source>
</evidence>
<sequence length="694" mass="76353">MLSAEIFCANCGAANQPQDTHCFACHEPLQQTTATTPIKTTQATHLLRQRYRVLERLGQGGMGSVYRAEDTELGNRPVAIKELSQKGLNQQESQEAEESFKHEALLLAGLMHPNLPRIYENFSEAGRWYLVMDFIEGETLEDYLAKHGGKLPWPEVYEICMQLCAVLQYLHTRPTPIVFRDLKPMNVMITPNRQVYLIDFGIARLFKPGQAHDTIAFGSPGYAAPEQYGKAQTRPNADIYSLGAMLHQMLSGTDPASTPFAFSKIPGIPASLQALLDQMLDLNAGQRIAYVEMVKEYLQRVNTKNSSLLSARMPSTPARTTPVAKPSTPAPVSTPVQTSPTTSPTPLYTPTALTAMPATPPPSMIYTSGTFSPDAATLAASIPQPQPLVNTDYVGKVICRYPGHMDVVTSIAWSPYSKQIASASYDKTVQILDINNKQMHVRYSGNLNNWKTRRIQAVAWSPSGKLLASASDDGIIQVWDSQSLQTQYTYKNHKAGVHALAWSPDGSVLASASKDQLDIWNPANGETIFSMGPTYGEIQALTWSPDTTHIAISYQQPTIEVRRLSLQDRTQRLEAIYSGHRGSVTQIAWSPDGQYIASGSSDKTVQVWELASRKRVAIYAGHTRAIYALAWSPDSQYIVSSSADGTIHIWDALDAEEVFTHPSYNPTIHAVAWSPDGKYIASAAHSSVLVWQAP</sequence>
<organism evidence="7 8">
    <name type="scientific">Dictyobacter vulcani</name>
    <dbReference type="NCBI Taxonomy" id="2607529"/>
    <lineage>
        <taxon>Bacteria</taxon>
        <taxon>Bacillati</taxon>
        <taxon>Chloroflexota</taxon>
        <taxon>Ktedonobacteria</taxon>
        <taxon>Ktedonobacterales</taxon>
        <taxon>Dictyobacteraceae</taxon>
        <taxon>Dictyobacter</taxon>
    </lineage>
</organism>
<feature type="compositionally biased region" description="Low complexity" evidence="5">
    <location>
        <begin position="326"/>
        <end position="344"/>
    </location>
</feature>
<dbReference type="InterPro" id="IPR036322">
    <property type="entry name" value="WD40_repeat_dom_sf"/>
</dbReference>
<dbReference type="Gene3D" id="1.10.510.10">
    <property type="entry name" value="Transferase(Phosphotransferase) domain 1"/>
    <property type="match status" value="1"/>
</dbReference>
<dbReference type="SUPFAM" id="SSF56112">
    <property type="entry name" value="Protein kinase-like (PK-like)"/>
    <property type="match status" value="1"/>
</dbReference>
<dbReference type="PROSITE" id="PS00107">
    <property type="entry name" value="PROTEIN_KINASE_ATP"/>
    <property type="match status" value="1"/>
</dbReference>
<dbReference type="GO" id="GO:0004672">
    <property type="term" value="F:protein kinase activity"/>
    <property type="evidence" value="ECO:0007669"/>
    <property type="project" value="InterPro"/>
</dbReference>
<dbReference type="PROSITE" id="PS50294">
    <property type="entry name" value="WD_REPEATS_REGION"/>
    <property type="match status" value="4"/>
</dbReference>
<reference evidence="7 8" key="1">
    <citation type="submission" date="2019-10" db="EMBL/GenBank/DDBJ databases">
        <title>Dictyobacter vulcani sp. nov., within the class Ktedonobacteria, isolated from soil of volcanic Mt. Zao.</title>
        <authorList>
            <person name="Zheng Y."/>
            <person name="Wang C.M."/>
            <person name="Sakai Y."/>
            <person name="Abe K."/>
            <person name="Yokota A."/>
            <person name="Yabe S."/>
        </authorList>
    </citation>
    <scope>NUCLEOTIDE SEQUENCE [LARGE SCALE GENOMIC DNA]</scope>
    <source>
        <strain evidence="7 8">W12</strain>
    </source>
</reference>
<protein>
    <recommendedName>
        <fullName evidence="6">Protein kinase domain-containing protein</fullName>
    </recommendedName>
</protein>
<dbReference type="SMART" id="SM00220">
    <property type="entry name" value="S_TKc"/>
    <property type="match status" value="1"/>
</dbReference>
<dbReference type="EMBL" id="BKZW01000001">
    <property type="protein sequence ID" value="GER88039.1"/>
    <property type="molecule type" value="Genomic_DNA"/>
</dbReference>
<dbReference type="InterPro" id="IPR011009">
    <property type="entry name" value="Kinase-like_dom_sf"/>
</dbReference>
<dbReference type="Gene3D" id="3.30.200.20">
    <property type="entry name" value="Phosphorylase Kinase, domain 1"/>
    <property type="match status" value="1"/>
</dbReference>
<dbReference type="Proteomes" id="UP000326912">
    <property type="component" value="Unassembled WGS sequence"/>
</dbReference>
<dbReference type="PANTHER" id="PTHR22847">
    <property type="entry name" value="WD40 REPEAT PROTEIN"/>
    <property type="match status" value="1"/>
</dbReference>
<dbReference type="AlphaFoldDB" id="A0A5J4KPJ5"/>
<dbReference type="PANTHER" id="PTHR22847:SF637">
    <property type="entry name" value="WD REPEAT DOMAIN 5B"/>
    <property type="match status" value="1"/>
</dbReference>
<keyword evidence="4" id="KW-0067">ATP-binding</keyword>
<name>A0A5J4KPJ5_9CHLR</name>
<feature type="repeat" description="WD" evidence="3">
    <location>
        <begin position="577"/>
        <end position="618"/>
    </location>
</feature>
<keyword evidence="1 3" id="KW-0853">WD repeat</keyword>
<dbReference type="InterPro" id="IPR000719">
    <property type="entry name" value="Prot_kinase_dom"/>
</dbReference>
<evidence type="ECO:0000259" key="6">
    <source>
        <dbReference type="PROSITE" id="PS50011"/>
    </source>
</evidence>
<dbReference type="InterPro" id="IPR020472">
    <property type="entry name" value="WD40_PAC1"/>
</dbReference>
<evidence type="ECO:0000256" key="1">
    <source>
        <dbReference type="ARBA" id="ARBA00022574"/>
    </source>
</evidence>
<proteinExistence type="predicted"/>
<dbReference type="RefSeq" id="WP_151755973.1">
    <property type="nucleotide sequence ID" value="NZ_BKZW01000001.1"/>
</dbReference>
<comment type="caution">
    <text evidence="7">The sequence shown here is derived from an EMBL/GenBank/DDBJ whole genome shotgun (WGS) entry which is preliminary data.</text>
</comment>
<evidence type="ECO:0000256" key="4">
    <source>
        <dbReference type="PROSITE-ProRule" id="PRU10141"/>
    </source>
</evidence>
<accession>A0A5J4KPJ5</accession>
<keyword evidence="8" id="KW-1185">Reference proteome</keyword>
<feature type="repeat" description="WD" evidence="3">
    <location>
        <begin position="455"/>
        <end position="489"/>
    </location>
</feature>
<dbReference type="Pfam" id="PF00400">
    <property type="entry name" value="WD40"/>
    <property type="match status" value="6"/>
</dbReference>
<dbReference type="CDD" id="cd14014">
    <property type="entry name" value="STKc_PknB_like"/>
    <property type="match status" value="1"/>
</dbReference>
<dbReference type="Pfam" id="PF00069">
    <property type="entry name" value="Pkinase"/>
    <property type="match status" value="1"/>
</dbReference>